<dbReference type="InterPro" id="IPR047589">
    <property type="entry name" value="DUF11_rpt"/>
</dbReference>
<protein>
    <submittedName>
        <fullName evidence="3">Gliding motility-associated C-terminal domain-containing protein</fullName>
    </submittedName>
</protein>
<feature type="domain" description="DUF7507" evidence="2">
    <location>
        <begin position="295"/>
        <end position="394"/>
    </location>
</feature>
<dbReference type="InterPro" id="IPR055354">
    <property type="entry name" value="DUF7507"/>
</dbReference>
<keyword evidence="1" id="KW-0732">Signal</keyword>
<evidence type="ECO:0000256" key="1">
    <source>
        <dbReference type="SAM" id="SignalP"/>
    </source>
</evidence>
<dbReference type="Gene3D" id="2.60.40.10">
    <property type="entry name" value="Immunoglobulins"/>
    <property type="match status" value="4"/>
</dbReference>
<gene>
    <name evidence="3" type="ORF">G6047_12415</name>
</gene>
<reference evidence="3" key="1">
    <citation type="submission" date="2020-02" db="EMBL/GenBank/DDBJ databases">
        <title>Flavobacterium sp. genome.</title>
        <authorList>
            <person name="Jung H.S."/>
            <person name="Baek J.H."/>
            <person name="Jeon C.O."/>
        </authorList>
    </citation>
    <scope>NUCLEOTIDE SEQUENCE</scope>
    <source>
        <strain evidence="3">SE-s28</strain>
    </source>
</reference>
<dbReference type="InterPro" id="IPR013783">
    <property type="entry name" value="Ig-like_fold"/>
</dbReference>
<feature type="chain" id="PRO_5037007231" evidence="1">
    <location>
        <begin position="29"/>
        <end position="1388"/>
    </location>
</feature>
<dbReference type="RefSeq" id="WP_169527948.1">
    <property type="nucleotide sequence ID" value="NZ_JAAMPU010000107.1"/>
</dbReference>
<name>A0A972FML8_9FLAO</name>
<accession>A0A972FML8</accession>
<dbReference type="NCBIfam" id="TIGR01451">
    <property type="entry name" value="B_ant_repeat"/>
    <property type="match status" value="1"/>
</dbReference>
<keyword evidence="4" id="KW-1185">Reference proteome</keyword>
<dbReference type="Proteomes" id="UP000712080">
    <property type="component" value="Unassembled WGS sequence"/>
</dbReference>
<comment type="caution">
    <text evidence="3">The sequence shown here is derived from an EMBL/GenBank/DDBJ whole genome shotgun (WGS) entry which is preliminary data.</text>
</comment>
<evidence type="ECO:0000313" key="4">
    <source>
        <dbReference type="Proteomes" id="UP000712080"/>
    </source>
</evidence>
<proteinExistence type="predicted"/>
<sequence length="1388" mass="144739">MKQLFTRVKGALYLLLFYGVFNSPSLRAQAVTEIITDYQGYWKSGIGNINPIKPQNSHNLVSFTYNGTRYSTGVNDALLTTNGQVFSPQDFQALPFLYFTGTPTSSTFIGLGQLYDGVNNGGSVPPPINNIPMYLTDGAHGLDLGTCVANIPTGNINFGVSGMQAASIGDGIPDILISQIAQPSGANDQYSFRDADGNIVGNTMNIVLANITPVGNWVADFYQVNSVPMVIPGGFVNTERPIRFWAADLSDFGITPANYQQIVSFGVGLKGTSDLAFIAYNFNTVTVVPLPAGIALQKDGVYVDSNNNCIADAGDTINYSFTVTNTGEDALTNIMVNDPLVTLSGSALATLAPGATNSTNFTGTHTITAAEAAAGAVYNLANVTATDSEGQALNNSSVDPTPISSSSPFYNEQCPNCTVTVLPTALTAQAPAALIVEGCSTSAITGLVYSETAVSISVAQYLLAGGVLSVPAAVTGITYQDTVSGTCPLNVTRTFTISGCSSLTVQQTITVGDSVDPTASNPAQIDVVGCGTAFPAPDTSVVLDEADNCDASPEVAFVSDSAPVFVGCQETIMRTYSVTDNCGNSIVVTQVLTRTNDTVLPTATAPADIVIVDFNQPFPNPDVNLVTDEADNCSTPTVTYGGDSQPVLNGCNETIVRTYLVTDACQNVLELHQNITRSFDNTDPVANLSPIVSPCGLTVPAATAVDACAGVITGTTTDPTTFTTPGVYTINWTFDDGNGNTTTAQQTVTIDPSALPQIGDLPAITAECNPVITAPVVTNPCTDTQVTGTTTSPTTFTGDGTYTIVWHFDFDGTDVTANQSVVIDDVTNPVLPSLSTIEFDCFGTVTDVPVATDSCAGTITGTTSDSLVFNTPGMFNITWTFDDGNGNIDSTTQTVIVNAVAPTAPVLSPIVMQCPAPITAPTIEDPCTGGTITGTTLDNVNPTTEGSYTITWTFAYGNAVPPLTVTATQDVTIDDTQSPVQPTLANATASCTIHVDAPTTTDNCAGTVTGTTSDPVDYSVAGTYTINWEFNDGNGNASVFAQQTVIVTNPGAPVLPTLPTLTGECSVTAGTAPQANDPCTGALVTATPDQTSFTSQGTFTITWTYVFSTGTVQDSQQVIVQDVTPPTAPALAALSQDCDITVPTPTATDNCSGTVTATTTDPLTYNVAGTYTVNWLFTDANGLTSTAQQSVTVTTPATQNGSTPDQCNADESAIVDLTDYLPAGIAQGGTFSDPANTGALQGSNFVPLGLAVGNYTINYTVTVDSCEQTAELAIAINDDCIVLPACSVLVHNAITPNGDGENDTMIIDGLTDGCYTDNSIEVYNRWGILVYEARQYNNTSVVFRGQSEGRATLKKDEELPAGTYFYILKYTDVEGKVTEKSSYLYISR</sequence>
<dbReference type="Pfam" id="PF13585">
    <property type="entry name" value="CHU_C"/>
    <property type="match status" value="1"/>
</dbReference>
<evidence type="ECO:0000313" key="3">
    <source>
        <dbReference type="EMBL" id="NMH28839.1"/>
    </source>
</evidence>
<organism evidence="3 4">
    <name type="scientific">Flavobacterium silvaticum</name>
    <dbReference type="NCBI Taxonomy" id="1852020"/>
    <lineage>
        <taxon>Bacteria</taxon>
        <taxon>Pseudomonadati</taxon>
        <taxon>Bacteroidota</taxon>
        <taxon>Flavobacteriia</taxon>
        <taxon>Flavobacteriales</taxon>
        <taxon>Flavobacteriaceae</taxon>
        <taxon>Flavobacterium</taxon>
    </lineage>
</organism>
<dbReference type="EMBL" id="JAAMPU010000107">
    <property type="protein sequence ID" value="NMH28839.1"/>
    <property type="molecule type" value="Genomic_DNA"/>
</dbReference>
<feature type="signal peptide" evidence="1">
    <location>
        <begin position="1"/>
        <end position="28"/>
    </location>
</feature>
<dbReference type="Pfam" id="PF24346">
    <property type="entry name" value="DUF7507"/>
    <property type="match status" value="1"/>
</dbReference>
<evidence type="ECO:0000259" key="2">
    <source>
        <dbReference type="Pfam" id="PF24346"/>
    </source>
</evidence>